<evidence type="ECO:0000313" key="12">
    <source>
        <dbReference type="Proteomes" id="UP000568839"/>
    </source>
</evidence>
<dbReference type="PROSITE" id="PS51782">
    <property type="entry name" value="LYSM"/>
    <property type="match status" value="1"/>
</dbReference>
<dbReference type="CDD" id="cd00118">
    <property type="entry name" value="LysM"/>
    <property type="match status" value="1"/>
</dbReference>
<feature type="binding site" evidence="8">
    <location>
        <position position="143"/>
    </location>
    <ligand>
        <name>Mg(2+)</name>
        <dbReference type="ChEBI" id="CHEBI:18420"/>
    </ligand>
</feature>
<evidence type="ECO:0000256" key="2">
    <source>
        <dbReference type="ARBA" id="ARBA00022553"/>
    </source>
</evidence>
<dbReference type="InterPro" id="IPR036779">
    <property type="entry name" value="LysM_dom_sf"/>
</dbReference>
<evidence type="ECO:0000256" key="6">
    <source>
        <dbReference type="ARBA" id="ARBA00022842"/>
    </source>
</evidence>
<keyword evidence="12" id="KW-1185">Reference proteome</keyword>
<feature type="active site" description="Phosphoserine intermediate" evidence="7">
    <location>
        <position position="92"/>
    </location>
</feature>
<dbReference type="SMART" id="SM00257">
    <property type="entry name" value="LysM"/>
    <property type="match status" value="1"/>
</dbReference>
<dbReference type="Pfam" id="PF01476">
    <property type="entry name" value="LysM"/>
    <property type="match status" value="1"/>
</dbReference>
<feature type="binding site" evidence="8">
    <location>
        <position position="52"/>
    </location>
    <ligand>
        <name>Zn(2+)</name>
        <dbReference type="ChEBI" id="CHEBI:29105"/>
        <label>2</label>
    </ligand>
</feature>
<feature type="binding site" evidence="8">
    <location>
        <position position="274"/>
    </location>
    <ligand>
        <name>Mg(2+)</name>
        <dbReference type="ChEBI" id="CHEBI:18420"/>
    </ligand>
</feature>
<proteinExistence type="inferred from homology"/>
<dbReference type="AlphaFoldDB" id="A0A841PW67"/>
<dbReference type="RefSeq" id="WP_184404731.1">
    <property type="nucleotide sequence ID" value="NZ_JACHHJ010000004.1"/>
</dbReference>
<feature type="binding site" evidence="8">
    <location>
        <position position="410"/>
    </location>
    <ligand>
        <name>Zn(2+)</name>
        <dbReference type="ChEBI" id="CHEBI:29105"/>
        <label>2</label>
    </ligand>
</feature>
<keyword evidence="6 8" id="KW-0460">Magnesium</keyword>
<dbReference type="EMBL" id="JACHHJ010000004">
    <property type="protein sequence ID" value="MBB6450651.1"/>
    <property type="molecule type" value="Genomic_DNA"/>
</dbReference>
<dbReference type="PANTHER" id="PTHR11596:SF5">
    <property type="entry name" value="ALKALINE PHOSPHATASE"/>
    <property type="match status" value="1"/>
</dbReference>
<feature type="domain" description="LysM" evidence="10">
    <location>
        <begin position="456"/>
        <end position="500"/>
    </location>
</feature>
<dbReference type="GO" id="GO:0004035">
    <property type="term" value="F:alkaline phosphatase activity"/>
    <property type="evidence" value="ECO:0007669"/>
    <property type="project" value="UniProtKB-EC"/>
</dbReference>
<evidence type="ECO:0000256" key="7">
    <source>
        <dbReference type="PIRSR" id="PIRSR601952-1"/>
    </source>
</evidence>
<feature type="binding site" evidence="8">
    <location>
        <position position="145"/>
    </location>
    <ligand>
        <name>Mg(2+)</name>
        <dbReference type="ChEBI" id="CHEBI:18420"/>
    </ligand>
</feature>
<dbReference type="InterPro" id="IPR018392">
    <property type="entry name" value="LysM"/>
</dbReference>
<dbReference type="SMART" id="SM00098">
    <property type="entry name" value="alkPPc"/>
    <property type="match status" value="1"/>
</dbReference>
<dbReference type="PRINTS" id="PR00113">
    <property type="entry name" value="ALKPHPHTASE"/>
</dbReference>
<comment type="caution">
    <text evidence="11">The sequence shown here is derived from an EMBL/GenBank/DDBJ whole genome shotgun (WGS) entry which is preliminary data.</text>
</comment>
<protein>
    <submittedName>
        <fullName evidence="11">Alkaline phosphatase</fullName>
        <ecNumber evidence="11">3.1.3.1</ecNumber>
    </submittedName>
</protein>
<comment type="cofactor">
    <cofactor evidence="8">
        <name>Zn(2+)</name>
        <dbReference type="ChEBI" id="CHEBI:29105"/>
    </cofactor>
    <text evidence="8">Binds 2 Zn(2+) ions.</text>
</comment>
<evidence type="ECO:0000256" key="9">
    <source>
        <dbReference type="RuleBase" id="RU003946"/>
    </source>
</evidence>
<name>A0A841PW67_9BACL</name>
<dbReference type="InterPro" id="IPR001952">
    <property type="entry name" value="Alkaline_phosphatase"/>
</dbReference>
<dbReference type="PANTHER" id="PTHR11596">
    <property type="entry name" value="ALKALINE PHOSPHATASE"/>
    <property type="match status" value="1"/>
</dbReference>
<dbReference type="CDD" id="cd16012">
    <property type="entry name" value="ALP"/>
    <property type="match status" value="1"/>
</dbReference>
<dbReference type="Proteomes" id="UP000568839">
    <property type="component" value="Unassembled WGS sequence"/>
</dbReference>
<keyword evidence="5 8" id="KW-0862">Zinc</keyword>
<dbReference type="Pfam" id="PF00245">
    <property type="entry name" value="Alk_phosphatase"/>
    <property type="match status" value="1"/>
</dbReference>
<dbReference type="InterPro" id="IPR018299">
    <property type="entry name" value="Alkaline_phosphatase_AS"/>
</dbReference>
<dbReference type="SUPFAM" id="SSF53649">
    <property type="entry name" value="Alkaline phosphatase-like"/>
    <property type="match status" value="1"/>
</dbReference>
<evidence type="ECO:0000256" key="5">
    <source>
        <dbReference type="ARBA" id="ARBA00022833"/>
    </source>
</evidence>
<feature type="binding site" evidence="8">
    <location>
        <position position="279"/>
    </location>
    <ligand>
        <name>Zn(2+)</name>
        <dbReference type="ChEBI" id="CHEBI:29105"/>
        <label>2</label>
    </ligand>
</feature>
<accession>A0A841PW67</accession>
<evidence type="ECO:0000256" key="1">
    <source>
        <dbReference type="ARBA" id="ARBA00005984"/>
    </source>
</evidence>
<sequence length="501" mass="54462">MYKEMSFFVVGLVFILGSFGVAEVNASKVPGEKVEKADDSQQAENVIYMIPDGFSAAYATNYRLFKGEEAVWDEHLRGMYTTNSADSSITDSAAAGTAMATGEKTNNGMLGIDPEGNELTTILEVLQEEGKSSGLIATSTITHATPAAFASHVEDRSNESDIAKDLLNTEVDILLGGGKNNFLPESKGGNQEGEENLIAQAKEQHYDVVETRDQLLEVDLNVEEGEKLLGLFADEALPPEVHRNKEEDPSLAEMTEAALNILQDDEDGFFLMVEGSQIDWAGHDNDAGWAMTDVEAFEKAVHAAIEFAEEDGETMVVVASDHETGGMTVGANGSDSANPDMLKNVTATGENMAAKLNEDRSNIGEVVSQHTGITLNEEEIQTIEETEDVKAAINEVISERANIGWTSDNHTAVDVPVYAYGPGADKFTGFLDNTDLPKIIADVTDVGLKENHQQSKVHTVQPGETLFEIGRQNNYLWTTLQEINQLPNPHLIYPGEKVRFQ</sequence>
<reference evidence="11 12" key="1">
    <citation type="submission" date="2020-08" db="EMBL/GenBank/DDBJ databases">
        <title>Genomic Encyclopedia of Type Strains, Phase IV (KMG-IV): sequencing the most valuable type-strain genomes for metagenomic binning, comparative biology and taxonomic classification.</title>
        <authorList>
            <person name="Goeker M."/>
        </authorList>
    </citation>
    <scope>NUCLEOTIDE SEQUENCE [LARGE SCALE GENOMIC DNA]</scope>
    <source>
        <strain evidence="11 12">DSM 21769</strain>
    </source>
</reference>
<keyword evidence="3 8" id="KW-0479">Metal-binding</keyword>
<dbReference type="InterPro" id="IPR017850">
    <property type="entry name" value="Alkaline_phosphatase_core_sf"/>
</dbReference>
<evidence type="ECO:0000259" key="10">
    <source>
        <dbReference type="PROSITE" id="PS51782"/>
    </source>
</evidence>
<dbReference type="Gene3D" id="3.40.720.10">
    <property type="entry name" value="Alkaline Phosphatase, subunit A"/>
    <property type="match status" value="1"/>
</dbReference>
<evidence type="ECO:0000256" key="3">
    <source>
        <dbReference type="ARBA" id="ARBA00022723"/>
    </source>
</evidence>
<organism evidence="11 12">
    <name type="scientific">Geomicrobium halophilum</name>
    <dbReference type="NCBI Taxonomy" id="549000"/>
    <lineage>
        <taxon>Bacteria</taxon>
        <taxon>Bacillati</taxon>
        <taxon>Bacillota</taxon>
        <taxon>Bacilli</taxon>
        <taxon>Bacillales</taxon>
        <taxon>Geomicrobium</taxon>
    </lineage>
</organism>
<keyword evidence="2" id="KW-0597">Phosphoprotein</keyword>
<feature type="binding site" evidence="8">
    <location>
        <position position="283"/>
    </location>
    <ligand>
        <name>Zn(2+)</name>
        <dbReference type="ChEBI" id="CHEBI:29105"/>
        <label>2</label>
    </ligand>
</feature>
<gene>
    <name evidence="11" type="ORF">HNR44_002641</name>
</gene>
<evidence type="ECO:0000313" key="11">
    <source>
        <dbReference type="EMBL" id="MBB6450651.1"/>
    </source>
</evidence>
<dbReference type="SUPFAM" id="SSF54106">
    <property type="entry name" value="LysM domain"/>
    <property type="match status" value="1"/>
</dbReference>
<dbReference type="Gene3D" id="3.10.350.10">
    <property type="entry name" value="LysM domain"/>
    <property type="match status" value="1"/>
</dbReference>
<keyword evidence="4 11" id="KW-0378">Hydrolase</keyword>
<evidence type="ECO:0000256" key="8">
    <source>
        <dbReference type="PIRSR" id="PIRSR601952-2"/>
    </source>
</evidence>
<dbReference type="Gene3D" id="1.10.60.40">
    <property type="match status" value="1"/>
</dbReference>
<feature type="binding site" evidence="8">
    <location>
        <position position="321"/>
    </location>
    <ligand>
        <name>Zn(2+)</name>
        <dbReference type="ChEBI" id="CHEBI:29105"/>
        <label>2</label>
    </ligand>
</feature>
<feature type="binding site" evidence="8">
    <location>
        <position position="52"/>
    </location>
    <ligand>
        <name>Mg(2+)</name>
        <dbReference type="ChEBI" id="CHEBI:18420"/>
    </ligand>
</feature>
<evidence type="ECO:0000256" key="4">
    <source>
        <dbReference type="ARBA" id="ARBA00022801"/>
    </source>
</evidence>
<dbReference type="PROSITE" id="PS00123">
    <property type="entry name" value="ALKALINE_PHOSPHATASE"/>
    <property type="match status" value="1"/>
</dbReference>
<comment type="cofactor">
    <cofactor evidence="8">
        <name>Mg(2+)</name>
        <dbReference type="ChEBI" id="CHEBI:18420"/>
    </cofactor>
    <text evidence="8">Binds 1 Mg(2+) ion.</text>
</comment>
<dbReference type="EC" id="3.1.3.1" evidence="11"/>
<dbReference type="GO" id="GO:0046872">
    <property type="term" value="F:metal ion binding"/>
    <property type="evidence" value="ECO:0007669"/>
    <property type="project" value="UniProtKB-KW"/>
</dbReference>
<feature type="binding site" evidence="8">
    <location>
        <position position="322"/>
    </location>
    <ligand>
        <name>Zn(2+)</name>
        <dbReference type="ChEBI" id="CHEBI:29105"/>
        <label>2</label>
    </ligand>
</feature>
<comment type="similarity">
    <text evidence="1 9">Belongs to the alkaline phosphatase family.</text>
</comment>